<evidence type="ECO:0000313" key="2">
    <source>
        <dbReference type="Proteomes" id="UP001283361"/>
    </source>
</evidence>
<dbReference type="AlphaFoldDB" id="A0AAE0YGH5"/>
<accession>A0AAE0YGH5</accession>
<name>A0AAE0YGH5_9GAST</name>
<comment type="caution">
    <text evidence="1">The sequence shown here is derived from an EMBL/GenBank/DDBJ whole genome shotgun (WGS) entry which is preliminary data.</text>
</comment>
<protein>
    <submittedName>
        <fullName evidence="1">Uncharacterized protein</fullName>
    </submittedName>
</protein>
<dbReference type="EMBL" id="JAWDGP010006272">
    <property type="protein sequence ID" value="KAK3744190.1"/>
    <property type="molecule type" value="Genomic_DNA"/>
</dbReference>
<gene>
    <name evidence="1" type="ORF">RRG08_038565</name>
</gene>
<reference evidence="1" key="1">
    <citation type="journal article" date="2023" name="G3 (Bethesda)">
        <title>A reference genome for the long-term kleptoplast-retaining sea slug Elysia crispata morphotype clarki.</title>
        <authorList>
            <person name="Eastman K.E."/>
            <person name="Pendleton A.L."/>
            <person name="Shaikh M.A."/>
            <person name="Suttiyut T."/>
            <person name="Ogas R."/>
            <person name="Tomko P."/>
            <person name="Gavelis G."/>
            <person name="Widhalm J.R."/>
            <person name="Wisecaver J.H."/>
        </authorList>
    </citation>
    <scope>NUCLEOTIDE SEQUENCE</scope>
    <source>
        <strain evidence="1">ECLA1</strain>
    </source>
</reference>
<evidence type="ECO:0000313" key="1">
    <source>
        <dbReference type="EMBL" id="KAK3744190.1"/>
    </source>
</evidence>
<proteinExistence type="predicted"/>
<dbReference type="Proteomes" id="UP001283361">
    <property type="component" value="Unassembled WGS sequence"/>
</dbReference>
<keyword evidence="2" id="KW-1185">Reference proteome</keyword>
<organism evidence="1 2">
    <name type="scientific">Elysia crispata</name>
    <name type="common">lettuce slug</name>
    <dbReference type="NCBI Taxonomy" id="231223"/>
    <lineage>
        <taxon>Eukaryota</taxon>
        <taxon>Metazoa</taxon>
        <taxon>Spiralia</taxon>
        <taxon>Lophotrochozoa</taxon>
        <taxon>Mollusca</taxon>
        <taxon>Gastropoda</taxon>
        <taxon>Heterobranchia</taxon>
        <taxon>Euthyneura</taxon>
        <taxon>Panpulmonata</taxon>
        <taxon>Sacoglossa</taxon>
        <taxon>Placobranchoidea</taxon>
        <taxon>Plakobranchidae</taxon>
        <taxon>Elysia</taxon>
    </lineage>
</organism>
<sequence>MHAQRPPTRPPIHHTSEYKHRVTRAVIFGLAASKGKSIHKNLAPFWFCKQVSSHLAGLTKTTISREGRAAFNTGSQRKRIGSLVRVFPETLCGLWPWVVYLHFRCGRRRKMVGNFRTRFEQTDVDGQERRKNQ</sequence>